<accession>A0ACB9JVQ8</accession>
<evidence type="ECO:0000313" key="1">
    <source>
        <dbReference type="EMBL" id="KAI3824111.1"/>
    </source>
</evidence>
<evidence type="ECO:0000313" key="2">
    <source>
        <dbReference type="Proteomes" id="UP001056120"/>
    </source>
</evidence>
<dbReference type="Proteomes" id="UP001056120">
    <property type="component" value="Linkage Group LG02"/>
</dbReference>
<proteinExistence type="predicted"/>
<reference evidence="1 2" key="2">
    <citation type="journal article" date="2022" name="Mol. Ecol. Resour.">
        <title>The genomes of chicory, endive, great burdock and yacon provide insights into Asteraceae paleo-polyploidization history and plant inulin production.</title>
        <authorList>
            <person name="Fan W."/>
            <person name="Wang S."/>
            <person name="Wang H."/>
            <person name="Wang A."/>
            <person name="Jiang F."/>
            <person name="Liu H."/>
            <person name="Zhao H."/>
            <person name="Xu D."/>
            <person name="Zhang Y."/>
        </authorList>
    </citation>
    <scope>NUCLEOTIDE SEQUENCE [LARGE SCALE GENOMIC DNA]</scope>
    <source>
        <strain evidence="2">cv. Yunnan</strain>
        <tissue evidence="1">Leaves</tissue>
    </source>
</reference>
<gene>
    <name evidence="1" type="ORF">L1987_05560</name>
</gene>
<dbReference type="EMBL" id="CM042019">
    <property type="protein sequence ID" value="KAI3824111.1"/>
    <property type="molecule type" value="Genomic_DNA"/>
</dbReference>
<comment type="caution">
    <text evidence="1">The sequence shown here is derived from an EMBL/GenBank/DDBJ whole genome shotgun (WGS) entry which is preliminary data.</text>
</comment>
<keyword evidence="2" id="KW-1185">Reference proteome</keyword>
<name>A0ACB9JVQ8_9ASTR</name>
<reference evidence="2" key="1">
    <citation type="journal article" date="2022" name="Mol. Ecol. Resour.">
        <title>The genomes of chicory, endive, great burdock and yacon provide insights into Asteraceae palaeo-polyploidization history and plant inulin production.</title>
        <authorList>
            <person name="Fan W."/>
            <person name="Wang S."/>
            <person name="Wang H."/>
            <person name="Wang A."/>
            <person name="Jiang F."/>
            <person name="Liu H."/>
            <person name="Zhao H."/>
            <person name="Xu D."/>
            <person name="Zhang Y."/>
        </authorList>
    </citation>
    <scope>NUCLEOTIDE SEQUENCE [LARGE SCALE GENOMIC DNA]</scope>
    <source>
        <strain evidence="2">cv. Yunnan</strain>
    </source>
</reference>
<protein>
    <submittedName>
        <fullName evidence="1">Uncharacterized protein</fullName>
    </submittedName>
</protein>
<organism evidence="1 2">
    <name type="scientific">Smallanthus sonchifolius</name>
    <dbReference type="NCBI Taxonomy" id="185202"/>
    <lineage>
        <taxon>Eukaryota</taxon>
        <taxon>Viridiplantae</taxon>
        <taxon>Streptophyta</taxon>
        <taxon>Embryophyta</taxon>
        <taxon>Tracheophyta</taxon>
        <taxon>Spermatophyta</taxon>
        <taxon>Magnoliopsida</taxon>
        <taxon>eudicotyledons</taxon>
        <taxon>Gunneridae</taxon>
        <taxon>Pentapetalae</taxon>
        <taxon>asterids</taxon>
        <taxon>campanulids</taxon>
        <taxon>Asterales</taxon>
        <taxon>Asteraceae</taxon>
        <taxon>Asteroideae</taxon>
        <taxon>Heliantheae alliance</taxon>
        <taxon>Millerieae</taxon>
        <taxon>Smallanthus</taxon>
    </lineage>
</organism>
<sequence length="150" mass="16230">MLFYHSERLALAFGILSTSNVISLVAGATQEDGEIIAKLFGAVGKIWKADEKLFDAVTGLSHVSRMTSANNDDGFMGSSPHHILQMQQDDRQLGRLTEAVSTELQPVPAKNATRPRLLLSTPAAVTRLLLSQGCFGQKNKPQGCCCLVFL</sequence>